<dbReference type="Proteomes" id="UP000199036">
    <property type="component" value="Unassembled WGS sequence"/>
</dbReference>
<evidence type="ECO:0000313" key="3">
    <source>
        <dbReference type="Proteomes" id="UP000199036"/>
    </source>
</evidence>
<dbReference type="OrthoDB" id="700091at2"/>
<feature type="signal peptide" evidence="1">
    <location>
        <begin position="1"/>
        <end position="18"/>
    </location>
</feature>
<organism evidence="2 3">
    <name type="scientific">Paenimyroides ummariense</name>
    <dbReference type="NCBI Taxonomy" id="913024"/>
    <lineage>
        <taxon>Bacteria</taxon>
        <taxon>Pseudomonadati</taxon>
        <taxon>Bacteroidota</taxon>
        <taxon>Flavobacteriia</taxon>
        <taxon>Flavobacteriales</taxon>
        <taxon>Flavobacteriaceae</taxon>
        <taxon>Paenimyroides</taxon>
    </lineage>
</organism>
<evidence type="ECO:0000256" key="1">
    <source>
        <dbReference type="SAM" id="SignalP"/>
    </source>
</evidence>
<keyword evidence="3" id="KW-1185">Reference proteome</keyword>
<gene>
    <name evidence="2" type="ORF">SAMN05421741_1319</name>
</gene>
<accession>A0A1I5FRX9</accession>
<dbReference type="AlphaFoldDB" id="A0A1I5FRX9"/>
<protein>
    <recommendedName>
        <fullName evidence="4">TraB family protein</fullName>
    </recommendedName>
</protein>
<reference evidence="3" key="1">
    <citation type="submission" date="2016-10" db="EMBL/GenBank/DDBJ databases">
        <authorList>
            <person name="Varghese N."/>
            <person name="Submissions S."/>
        </authorList>
    </citation>
    <scope>NUCLEOTIDE SEQUENCE [LARGE SCALE GENOMIC DNA]</scope>
    <source>
        <strain evidence="3">DS-12</strain>
    </source>
</reference>
<dbReference type="STRING" id="913024.SAMN05421741_1319"/>
<evidence type="ECO:0008006" key="4">
    <source>
        <dbReference type="Google" id="ProtNLM"/>
    </source>
</evidence>
<dbReference type="RefSeq" id="WP_091525965.1">
    <property type="nucleotide sequence ID" value="NZ_FOVI01000031.1"/>
</dbReference>
<dbReference type="EMBL" id="FOVI01000031">
    <property type="protein sequence ID" value="SFO26343.1"/>
    <property type="molecule type" value="Genomic_DNA"/>
</dbReference>
<keyword evidence="1" id="KW-0732">Signal</keyword>
<evidence type="ECO:0000313" key="2">
    <source>
        <dbReference type="EMBL" id="SFO26343.1"/>
    </source>
</evidence>
<feature type="chain" id="PRO_5011584271" description="TraB family protein" evidence="1">
    <location>
        <begin position="19"/>
        <end position="247"/>
    </location>
</feature>
<proteinExistence type="predicted"/>
<sequence>MKQTILLLFLFLSFTINAQGPLTKFGINMANKSFAIGYYEKEGRQVATIPMIHVNKPEFYKMTKQKIDSLRNDGYHVFYESIDTNVTDSLKLDLLMRKFRQVTGFALMDYMDSENETFKSLQKAKYVSQAEVDYGVNYKTDHHADLYLEQMIELFEKRFGEITLNDCDTTTPLGKKYKCSKVDESKEYYILNGIRDRHVLDEIEKSSAQKIVVVFGRIHVMDLHSKLQKLGWEHQREKTERINEFNK</sequence>
<name>A0A1I5FRX9_9FLAO</name>